<name>A0A502GC86_9GAMM</name>
<feature type="compositionally biased region" description="Basic and acidic residues" evidence="1">
    <location>
        <begin position="198"/>
        <end position="208"/>
    </location>
</feature>
<evidence type="ECO:0000313" key="3">
    <source>
        <dbReference type="Proteomes" id="UP000317663"/>
    </source>
</evidence>
<evidence type="ECO:0000313" key="2">
    <source>
        <dbReference type="EMBL" id="TPG59877.1"/>
    </source>
</evidence>
<feature type="region of interest" description="Disordered" evidence="1">
    <location>
        <begin position="198"/>
        <end position="233"/>
    </location>
</feature>
<keyword evidence="3" id="KW-1185">Reference proteome</keyword>
<feature type="compositionally biased region" description="Basic and acidic residues" evidence="1">
    <location>
        <begin position="216"/>
        <end position="233"/>
    </location>
</feature>
<sequence length="253" mass="28901">MILDHEFGLLEEPISFSMYGFKVNFLDSQRFDLYRYMNSKYSKLSKNCLLVAILIVEEPTVAVCLNAYLQLLKVPGSVFDKIYAKVVSLGFLSNSDDILVEVLQNLSEFTYICELPIGKPTRFKAKIKAALNSKIHSNIMDRFERSMGIVWTRDMLGSDDKEESDNSITQTDKVFMPLSLMLSEQPKKMMENIKKRLRVESSDPDRHAPPPIQNPDKSDPKEKLEEQVGPKEIILSKHGDQAISLINFDKAIF</sequence>
<protein>
    <submittedName>
        <fullName evidence="2">Uncharacterized protein</fullName>
    </submittedName>
</protein>
<accession>A0A502GC86</accession>
<gene>
    <name evidence="2" type="ORF">EAH77_15030</name>
</gene>
<comment type="caution">
    <text evidence="2">The sequence shown here is derived from an EMBL/GenBank/DDBJ whole genome shotgun (WGS) entry which is preliminary data.</text>
</comment>
<dbReference type="AlphaFoldDB" id="A0A502GC86"/>
<dbReference type="Proteomes" id="UP000317663">
    <property type="component" value="Unassembled WGS sequence"/>
</dbReference>
<dbReference type="EMBL" id="RCZD01000008">
    <property type="protein sequence ID" value="TPG59877.1"/>
    <property type="molecule type" value="Genomic_DNA"/>
</dbReference>
<feature type="non-terminal residue" evidence="2">
    <location>
        <position position="253"/>
    </location>
</feature>
<reference evidence="2 3" key="1">
    <citation type="journal article" date="2019" name="Environ. Microbiol.">
        <title>Species interactions and distinct microbial communities in high Arctic permafrost affected cryosols are associated with the CH4 and CO2 gas fluxes.</title>
        <authorList>
            <person name="Altshuler I."/>
            <person name="Hamel J."/>
            <person name="Turney S."/>
            <person name="Magnuson E."/>
            <person name="Levesque R."/>
            <person name="Greer C."/>
            <person name="Whyte L.G."/>
        </authorList>
    </citation>
    <scope>NUCLEOTIDE SEQUENCE [LARGE SCALE GENOMIC DNA]</scope>
    <source>
        <strain evidence="2 3">E4</strain>
    </source>
</reference>
<proteinExistence type="predicted"/>
<organism evidence="2 3">
    <name type="scientific">Ewingella americana</name>
    <dbReference type="NCBI Taxonomy" id="41202"/>
    <lineage>
        <taxon>Bacteria</taxon>
        <taxon>Pseudomonadati</taxon>
        <taxon>Pseudomonadota</taxon>
        <taxon>Gammaproteobacteria</taxon>
        <taxon>Enterobacterales</taxon>
        <taxon>Yersiniaceae</taxon>
        <taxon>Ewingella</taxon>
    </lineage>
</organism>
<evidence type="ECO:0000256" key="1">
    <source>
        <dbReference type="SAM" id="MobiDB-lite"/>
    </source>
</evidence>